<name>A0A8K0J7G3_9HYPO</name>
<evidence type="ECO:0000313" key="2">
    <source>
        <dbReference type="EMBL" id="KAG5926895.1"/>
    </source>
</evidence>
<protein>
    <submittedName>
        <fullName evidence="2">Uncharacterized protein</fullName>
    </submittedName>
</protein>
<accession>A0A8K0J7G3</accession>
<dbReference type="EMBL" id="SRPY01000226">
    <property type="protein sequence ID" value="KAG5926895.1"/>
    <property type="molecule type" value="Genomic_DNA"/>
</dbReference>
<organism evidence="2 3">
    <name type="scientific">Claviceps africana</name>
    <dbReference type="NCBI Taxonomy" id="83212"/>
    <lineage>
        <taxon>Eukaryota</taxon>
        <taxon>Fungi</taxon>
        <taxon>Dikarya</taxon>
        <taxon>Ascomycota</taxon>
        <taxon>Pezizomycotina</taxon>
        <taxon>Sordariomycetes</taxon>
        <taxon>Hypocreomycetidae</taxon>
        <taxon>Hypocreales</taxon>
        <taxon>Clavicipitaceae</taxon>
        <taxon>Claviceps</taxon>
    </lineage>
</organism>
<evidence type="ECO:0000313" key="3">
    <source>
        <dbReference type="Proteomes" id="UP000811619"/>
    </source>
</evidence>
<reference evidence="2" key="1">
    <citation type="journal article" date="2020" name="bioRxiv">
        <title>Whole genome comparisons of ergot fungi reveals the divergence and evolution of species within the genus Claviceps are the result of varying mechanisms driving genome evolution and host range expansion.</title>
        <authorList>
            <person name="Wyka S.A."/>
            <person name="Mondo S.J."/>
            <person name="Liu M."/>
            <person name="Dettman J."/>
            <person name="Nalam V."/>
            <person name="Broders K.D."/>
        </authorList>
    </citation>
    <scope>NUCLEOTIDE SEQUENCE</scope>
    <source>
        <strain evidence="2">CCC 489</strain>
    </source>
</reference>
<keyword evidence="3" id="KW-1185">Reference proteome</keyword>
<sequence length="289" mass="32941">MPDSYTMVTVQTGIQYGFQQVQEDLAHLFARNMTFNPDSHVSHSKEIHKQEPVVPLSEPASQPIIYSISQHYNHSAHIARSSAQQPPEPIQTQTQRRSSEPPQTELCPVENILRNHGLDPAILTPSQLQLFRIADESQKLRLLQLWSICPPNKAEEIPALAWSSTSVDQEEQMARLRYERHQNVAMSLDGTPVQTAAGQWIRQNEAPQSEPYMSSGYEELMRREHERQCAEKKLRDVYNHFGSAVGGCQYSRATDPVFKGFYHQTQQQQQLDMAAQYGATTMEMDAMDM</sequence>
<evidence type="ECO:0000256" key="1">
    <source>
        <dbReference type="SAM" id="MobiDB-lite"/>
    </source>
</evidence>
<dbReference type="AlphaFoldDB" id="A0A8K0J7G3"/>
<feature type="region of interest" description="Disordered" evidence="1">
    <location>
        <begin position="76"/>
        <end position="103"/>
    </location>
</feature>
<gene>
    <name evidence="2" type="ORF">E4U42_002835</name>
</gene>
<comment type="caution">
    <text evidence="2">The sequence shown here is derived from an EMBL/GenBank/DDBJ whole genome shotgun (WGS) entry which is preliminary data.</text>
</comment>
<dbReference type="Proteomes" id="UP000811619">
    <property type="component" value="Unassembled WGS sequence"/>
</dbReference>
<dbReference type="OrthoDB" id="5357075at2759"/>
<proteinExistence type="predicted"/>